<sequence length="1053" mass="115382">MSLYEGAVKKPIMTSLCFAAVIIFGLFSLSKLPIDLLPDIETNTIMVMTAYPGASASDIENNVTRPLENVLNSVSNLKHITSNSSENISLITLEFEFGYDIDVLTNDVRDKLDMISSAMPDEAETPIIFKFSTDMIPILFLSAQAEESKAALYKILDDNVVNPLARIPGVGTVSIAGAPKREIQVYCDPNKLEAYNLTIETISSILGAENRNIPGGNFDIGNETYALRVQGEFKDPKQMENIVVGSRNNANVYLRDVARVVDTVEERAQEAYTNGKRGAMIIVQKQSGANSVNIAKQVMNSLPKLQKTLPSDVNLGVIMDTSDNILRTIDALTETVLYALLFVVIVVFLFLGRWRATVIICITIPLSLIASFIYLAITGNSLNIISLSSLSIAIGMVVDDAIVVLENVTTHIERGSEPKQAAVHGTNEVAISVTASTLTMFAVFFPLTMITGMTGVLFKQLGWMMCIIMFISLVVSLTLTPVLCSQLLRLQKRQSKTFTLFYAPIQKALDGLDRGYARLLNWAVHHRLVVVIGCAGFFVLSLFCARSISTEFFPTQDSGSITASLELPIGTRKEVAQELASKLTEEWTGKYPEILVCNYRVGQASSDNIFAAMQSNGSHIVSFNIRLSNPGERERSMMVIGSAMREDLKAYPEFSKVQVVVGGGMMGGMGGQTTADFEVYGYDMAITDQVAADLKQELFKVKGVAEVNISRGDYQPEYQVDFDREKLAIHGLNLSTAGTFLRNRINGAIASRYREDGEEYDIMVRYSPEYRTSLEHIENILVYNNMGQAIRIKELGTVVERFAPPTIERKDRERIVTVSAVISEDAALGDVAEAGKTIINAMELPLGIGIQISGSYEDQQESFADLGVLALLIVVLVFIVMAAQFESLTYPFIIMFAIPFAVSGVLMALFFTRTTLSVMSLLGAIMLIGIVVKNGIVLVDYIILCRDRGQAIINAVITAGKSRLRPVLMTTMTTILGMIPMAIGGGQGSEMWSPMGIAVIGGLSISTILTLILVPVLYCMFAGTGIQRQRRKMKNKRELSAYYEANKGSMIKK</sequence>
<feature type="transmembrane region" description="Helical" evidence="1">
    <location>
        <begin position="528"/>
        <end position="548"/>
    </location>
</feature>
<comment type="caution">
    <text evidence="2">The sequence shown here is derived from an EMBL/GenBank/DDBJ whole genome shotgun (WGS) entry which is preliminary data.</text>
</comment>
<feature type="transmembrane region" description="Helical" evidence="1">
    <location>
        <begin position="335"/>
        <end position="351"/>
    </location>
</feature>
<feature type="transmembrane region" description="Helical" evidence="1">
    <location>
        <begin position="383"/>
        <end position="408"/>
    </location>
</feature>
<dbReference type="SUPFAM" id="SSF82866">
    <property type="entry name" value="Multidrug efflux transporter AcrB transmembrane domain"/>
    <property type="match status" value="2"/>
</dbReference>
<feature type="transmembrane region" description="Helical" evidence="1">
    <location>
        <begin position="995"/>
        <end position="1026"/>
    </location>
</feature>
<dbReference type="InterPro" id="IPR001036">
    <property type="entry name" value="Acrflvin-R"/>
</dbReference>
<dbReference type="Pfam" id="PF00873">
    <property type="entry name" value="ACR_tran"/>
    <property type="match status" value="1"/>
</dbReference>
<dbReference type="EMBL" id="SNRY01000702">
    <property type="protein sequence ID" value="KAA6337408.1"/>
    <property type="molecule type" value="Genomic_DNA"/>
</dbReference>
<accession>A0A5J4RV07</accession>
<feature type="transmembrane region" description="Helical" evidence="1">
    <location>
        <begin position="918"/>
        <end position="943"/>
    </location>
</feature>
<dbReference type="Gene3D" id="3.30.70.1440">
    <property type="entry name" value="Multidrug efflux transporter AcrB pore domain"/>
    <property type="match status" value="1"/>
</dbReference>
<dbReference type="Gene3D" id="1.20.1640.10">
    <property type="entry name" value="Multidrug efflux transporter AcrB transmembrane domain"/>
    <property type="match status" value="2"/>
</dbReference>
<feature type="transmembrane region" description="Helical" evidence="1">
    <location>
        <begin position="461"/>
        <end position="484"/>
    </location>
</feature>
<dbReference type="Gene3D" id="3.30.70.1320">
    <property type="entry name" value="Multidrug efflux transporter AcrB pore domain like"/>
    <property type="match status" value="1"/>
</dbReference>
<feature type="transmembrane region" description="Helical" evidence="1">
    <location>
        <begin position="429"/>
        <end position="449"/>
    </location>
</feature>
<protein>
    <submittedName>
        <fullName evidence="2">Multidrug resistance protein MdtC</fullName>
    </submittedName>
</protein>
<dbReference type="PANTHER" id="PTHR32063">
    <property type="match status" value="1"/>
</dbReference>
<feature type="transmembrane region" description="Helical" evidence="1">
    <location>
        <begin position="12"/>
        <end position="30"/>
    </location>
</feature>
<dbReference type="GO" id="GO:0005886">
    <property type="term" value="C:plasma membrane"/>
    <property type="evidence" value="ECO:0007669"/>
    <property type="project" value="TreeGrafter"/>
</dbReference>
<dbReference type="AlphaFoldDB" id="A0A5J4RV07"/>
<dbReference type="SUPFAM" id="SSF82693">
    <property type="entry name" value="Multidrug efflux transporter AcrB pore domain, PN1, PN2, PC1 and PC2 subdomains"/>
    <property type="match status" value="2"/>
</dbReference>
<reference evidence="2" key="1">
    <citation type="submission" date="2019-03" db="EMBL/GenBank/DDBJ databases">
        <title>Single cell metagenomics reveals metabolic interactions within the superorganism composed of flagellate Streblomastix strix and complex community of Bacteroidetes bacteria on its surface.</title>
        <authorList>
            <person name="Treitli S.C."/>
            <person name="Kolisko M."/>
            <person name="Husnik F."/>
            <person name="Keeling P."/>
            <person name="Hampl V."/>
        </authorList>
    </citation>
    <scope>NUCLEOTIDE SEQUENCE</scope>
    <source>
        <strain evidence="2">STM</strain>
    </source>
</reference>
<dbReference type="PRINTS" id="PR00702">
    <property type="entry name" value="ACRIFLAVINRP"/>
</dbReference>
<feature type="transmembrane region" description="Helical" evidence="1">
    <location>
        <begin position="863"/>
        <end position="883"/>
    </location>
</feature>
<dbReference type="SUPFAM" id="SSF82714">
    <property type="entry name" value="Multidrug efflux transporter AcrB TolC docking domain, DN and DC subdomains"/>
    <property type="match status" value="2"/>
</dbReference>
<proteinExistence type="predicted"/>
<evidence type="ECO:0000313" key="2">
    <source>
        <dbReference type="EMBL" id="KAA6337408.1"/>
    </source>
</evidence>
<keyword evidence="1" id="KW-0812">Transmembrane</keyword>
<dbReference type="Gene3D" id="3.30.70.1430">
    <property type="entry name" value="Multidrug efflux transporter AcrB pore domain"/>
    <property type="match status" value="2"/>
</dbReference>
<name>A0A5J4RV07_9ZZZZ</name>
<organism evidence="2">
    <name type="scientific">termite gut metagenome</name>
    <dbReference type="NCBI Taxonomy" id="433724"/>
    <lineage>
        <taxon>unclassified sequences</taxon>
        <taxon>metagenomes</taxon>
        <taxon>organismal metagenomes</taxon>
    </lineage>
</organism>
<dbReference type="Gene3D" id="3.30.2090.10">
    <property type="entry name" value="Multidrug efflux transporter AcrB TolC docking domain, DN and DC subdomains"/>
    <property type="match status" value="2"/>
</dbReference>
<evidence type="ECO:0000256" key="1">
    <source>
        <dbReference type="SAM" id="Phobius"/>
    </source>
</evidence>
<feature type="transmembrane region" description="Helical" evidence="1">
    <location>
        <begin position="890"/>
        <end position="912"/>
    </location>
</feature>
<dbReference type="InterPro" id="IPR027463">
    <property type="entry name" value="AcrB_DN_DC_subdom"/>
</dbReference>
<keyword evidence="1" id="KW-0472">Membrane</keyword>
<dbReference type="GO" id="GO:0042910">
    <property type="term" value="F:xenobiotic transmembrane transporter activity"/>
    <property type="evidence" value="ECO:0007669"/>
    <property type="project" value="TreeGrafter"/>
</dbReference>
<feature type="transmembrane region" description="Helical" evidence="1">
    <location>
        <begin position="964"/>
        <end position="983"/>
    </location>
</feature>
<gene>
    <name evidence="2" type="ORF">EZS27_014506</name>
</gene>
<dbReference type="PANTHER" id="PTHR32063:SF0">
    <property type="entry name" value="SWARMING MOTILITY PROTEIN SWRC"/>
    <property type="match status" value="1"/>
</dbReference>
<feature type="transmembrane region" description="Helical" evidence="1">
    <location>
        <begin position="358"/>
        <end position="377"/>
    </location>
</feature>
<keyword evidence="1" id="KW-1133">Transmembrane helix</keyword>